<dbReference type="KEGG" id="mgl:MGL_2986"/>
<proteinExistence type="predicted"/>
<dbReference type="Proteomes" id="UP000008837">
    <property type="component" value="Unassembled WGS sequence"/>
</dbReference>
<name>A8Q6J6_MALGO</name>
<dbReference type="PANTHER" id="PTHR14009:SF1">
    <property type="entry name" value="MITOCHONDRIAL PROTON_CALCIUM EXCHANGER PROTEIN"/>
    <property type="match status" value="1"/>
</dbReference>
<evidence type="ECO:0000313" key="2">
    <source>
        <dbReference type="EMBL" id="EDP42786.1"/>
    </source>
</evidence>
<accession>A8Q6J6</accession>
<reference evidence="2 3" key="1">
    <citation type="journal article" date="2007" name="Proc. Natl. Acad. Sci. U.S.A.">
        <title>Dandruff-associated Malassezia genomes reveal convergent and divergent virulence traits shared with plant and human fungal pathogens.</title>
        <authorList>
            <person name="Xu J."/>
            <person name="Saunders C.W."/>
            <person name="Hu P."/>
            <person name="Grant R.A."/>
            <person name="Boekhout T."/>
            <person name="Kuramae E.E."/>
            <person name="Kronstad J.W."/>
            <person name="Deangelis Y.M."/>
            <person name="Reeder N.L."/>
            <person name="Johnstone K.R."/>
            <person name="Leland M."/>
            <person name="Fieno A.M."/>
            <person name="Begley W.M."/>
            <person name="Sun Y."/>
            <person name="Lacey M.P."/>
            <person name="Chaudhary T."/>
            <person name="Keough T."/>
            <person name="Chu L."/>
            <person name="Sears R."/>
            <person name="Yuan B."/>
            <person name="Dawson T.L.Jr."/>
        </authorList>
    </citation>
    <scope>NUCLEOTIDE SEQUENCE [LARGE SCALE GENOMIC DNA]</scope>
    <source>
        <strain evidence="3">ATCC MYA-4612 / CBS 7966</strain>
    </source>
</reference>
<keyword evidence="1" id="KW-0472">Membrane</keyword>
<dbReference type="GeneID" id="5854307"/>
<evidence type="ECO:0000313" key="3">
    <source>
        <dbReference type="Proteomes" id="UP000008837"/>
    </source>
</evidence>
<organism evidence="2 3">
    <name type="scientific">Malassezia globosa (strain ATCC MYA-4612 / CBS 7966)</name>
    <name type="common">Dandruff-associated fungus</name>
    <dbReference type="NCBI Taxonomy" id="425265"/>
    <lineage>
        <taxon>Eukaryota</taxon>
        <taxon>Fungi</taxon>
        <taxon>Dikarya</taxon>
        <taxon>Basidiomycota</taxon>
        <taxon>Ustilaginomycotina</taxon>
        <taxon>Malasseziomycetes</taxon>
        <taxon>Malasseziales</taxon>
        <taxon>Malasseziaceae</taxon>
        <taxon>Malassezia</taxon>
    </lineage>
</organism>
<feature type="transmembrane region" description="Helical" evidence="1">
    <location>
        <begin position="144"/>
        <end position="169"/>
    </location>
</feature>
<dbReference type="AlphaFoldDB" id="A8Q6J6"/>
<dbReference type="RefSeq" id="XP_001730000.1">
    <property type="nucleotide sequence ID" value="XM_001729948.1"/>
</dbReference>
<dbReference type="InParanoid" id="A8Q6J6"/>
<gene>
    <name evidence="2" type="ORF">MGL_2986</name>
</gene>
<sequence length="252" mass="29214">MLCRVHPFNIPQVRFLSTQRSAALLLVSTSSSASFRCRSHSPQRPHVATRTRLPMSIRTLHCSPSRYVQMEPKKEDKVPQNLAERAAHMWSTIKYLFRFYMNGVKQIWLNRRIVLQIKEDVRRSKRDYTWEEARMVRIHTSDMLKLPLFLLILVTVEELLPLMVIYTPFMLPSTCILPSQRNKIRQRFEVKREKAIQALNKTVPSISVLQTNDNTAKAAVAALSPAALKELVTYVLFIYFVMARMLTLAQGI</sequence>
<dbReference type="InterPro" id="IPR044202">
    <property type="entry name" value="LETM1/MDM38-like"/>
</dbReference>
<dbReference type="PANTHER" id="PTHR14009">
    <property type="entry name" value="LEUCINE ZIPPER-EF-HAND CONTAINING TRANSMEMBRANE PROTEIN"/>
    <property type="match status" value="1"/>
</dbReference>
<dbReference type="GO" id="GO:0005743">
    <property type="term" value="C:mitochondrial inner membrane"/>
    <property type="evidence" value="ECO:0007669"/>
    <property type="project" value="InterPro"/>
</dbReference>
<dbReference type="OrthoDB" id="73691at2759"/>
<evidence type="ECO:0000256" key="1">
    <source>
        <dbReference type="SAM" id="Phobius"/>
    </source>
</evidence>
<keyword evidence="1" id="KW-1133">Transmembrane helix</keyword>
<keyword evidence="3" id="KW-1185">Reference proteome</keyword>
<keyword evidence="1" id="KW-0812">Transmembrane</keyword>
<dbReference type="GO" id="GO:0030003">
    <property type="term" value="P:intracellular monoatomic cation homeostasis"/>
    <property type="evidence" value="ECO:0007669"/>
    <property type="project" value="TreeGrafter"/>
</dbReference>
<dbReference type="EMBL" id="AAYY01000010">
    <property type="protein sequence ID" value="EDP42786.1"/>
    <property type="molecule type" value="Genomic_DNA"/>
</dbReference>
<dbReference type="VEuPathDB" id="FungiDB:MGL_2986"/>
<protein>
    <submittedName>
        <fullName evidence="2">Uncharacterized protein</fullName>
    </submittedName>
</protein>
<comment type="caution">
    <text evidence="2">The sequence shown here is derived from an EMBL/GenBank/DDBJ whole genome shotgun (WGS) entry which is preliminary data.</text>
</comment>